<evidence type="ECO:0000256" key="5">
    <source>
        <dbReference type="ARBA" id="ARBA00022840"/>
    </source>
</evidence>
<evidence type="ECO:0000259" key="6">
    <source>
        <dbReference type="PROSITE" id="PS50011"/>
    </source>
</evidence>
<evidence type="ECO:0000313" key="7">
    <source>
        <dbReference type="EMBL" id="GAA4153694.1"/>
    </source>
</evidence>
<dbReference type="EC" id="2.7.11.1" evidence="1"/>
<dbReference type="PROSITE" id="PS00108">
    <property type="entry name" value="PROTEIN_KINASE_ST"/>
    <property type="match status" value="1"/>
</dbReference>
<comment type="caution">
    <text evidence="7">The sequence shown here is derived from an EMBL/GenBank/DDBJ whole genome shotgun (WGS) entry which is preliminary data.</text>
</comment>
<keyword evidence="4" id="KW-0418">Kinase</keyword>
<dbReference type="SMART" id="SM00220">
    <property type="entry name" value="S_TKc"/>
    <property type="match status" value="1"/>
</dbReference>
<dbReference type="PANTHER" id="PTHR43671">
    <property type="entry name" value="SERINE/THREONINE-PROTEIN KINASE NEK"/>
    <property type="match status" value="1"/>
</dbReference>
<dbReference type="Gene3D" id="2.130.10.10">
    <property type="entry name" value="YVTN repeat-like/Quinoprotein amine dehydrogenase"/>
    <property type="match status" value="4"/>
</dbReference>
<organism evidence="7 8">
    <name type="scientific">Actinomadura keratinilytica</name>
    <dbReference type="NCBI Taxonomy" id="547461"/>
    <lineage>
        <taxon>Bacteria</taxon>
        <taxon>Bacillati</taxon>
        <taxon>Actinomycetota</taxon>
        <taxon>Actinomycetes</taxon>
        <taxon>Streptosporangiales</taxon>
        <taxon>Thermomonosporaceae</taxon>
        <taxon>Actinomadura</taxon>
    </lineage>
</organism>
<dbReference type="InterPro" id="IPR008271">
    <property type="entry name" value="Ser/Thr_kinase_AS"/>
</dbReference>
<keyword evidence="8" id="KW-1185">Reference proteome</keyword>
<name>A0ABP7ZD33_9ACTN</name>
<feature type="domain" description="Protein kinase" evidence="6">
    <location>
        <begin position="4"/>
        <end position="257"/>
    </location>
</feature>
<dbReference type="InterPro" id="IPR015943">
    <property type="entry name" value="WD40/YVTN_repeat-like_dom_sf"/>
</dbReference>
<evidence type="ECO:0000256" key="4">
    <source>
        <dbReference type="ARBA" id="ARBA00022777"/>
    </source>
</evidence>
<dbReference type="CDD" id="cd14014">
    <property type="entry name" value="STKc_PknB_like"/>
    <property type="match status" value="1"/>
</dbReference>
<keyword evidence="5" id="KW-0067">ATP-binding</keyword>
<dbReference type="SUPFAM" id="SSF82171">
    <property type="entry name" value="DPP6 N-terminal domain-like"/>
    <property type="match status" value="1"/>
</dbReference>
<protein>
    <recommendedName>
        <fullName evidence="1">non-specific serine/threonine protein kinase</fullName>
        <ecNumber evidence="1">2.7.11.1</ecNumber>
    </recommendedName>
</protein>
<dbReference type="SUPFAM" id="SSF50998">
    <property type="entry name" value="Quinoprotein alcohol dehydrogenase-like"/>
    <property type="match status" value="1"/>
</dbReference>
<dbReference type="Pfam" id="PF00069">
    <property type="entry name" value="Pkinase"/>
    <property type="match status" value="1"/>
</dbReference>
<dbReference type="SUPFAM" id="SSF56112">
    <property type="entry name" value="Protein kinase-like (PK-like)"/>
    <property type="match status" value="1"/>
</dbReference>
<evidence type="ECO:0000256" key="2">
    <source>
        <dbReference type="ARBA" id="ARBA00022679"/>
    </source>
</evidence>
<dbReference type="PANTHER" id="PTHR43671:SF13">
    <property type="entry name" value="SERINE_THREONINE-PROTEIN KINASE NEK2"/>
    <property type="match status" value="1"/>
</dbReference>
<evidence type="ECO:0000256" key="1">
    <source>
        <dbReference type="ARBA" id="ARBA00012513"/>
    </source>
</evidence>
<gene>
    <name evidence="7" type="ORF">GCM10022416_53020</name>
</gene>
<dbReference type="InterPro" id="IPR000719">
    <property type="entry name" value="Prot_kinase_dom"/>
</dbReference>
<dbReference type="EMBL" id="BAABDO010000115">
    <property type="protein sequence ID" value="GAA4153694.1"/>
    <property type="molecule type" value="Genomic_DNA"/>
</dbReference>
<evidence type="ECO:0000256" key="3">
    <source>
        <dbReference type="ARBA" id="ARBA00022741"/>
    </source>
</evidence>
<proteinExistence type="predicted"/>
<sequence>MGAFYLDGRLGAGGQGVVYEGYGPDGERVAVKALHGVGDTERELLRKEVRAWRKVAPFCTAKVLYEDLDGPIPFIASEYVPGPNLRQAVEQGGPFGAEELRRLAIGVAAALVAVHRAGVVHRDLKPENILLGPDGARLIDFGIARIGPQSTTSGLVKGTLRYMPPERYRGERGDAAVDVWGWGAVVLFAATGRHAFDGATVPLIQRQVAEHEPDVSMLDEPLRSLVRGALAKRAADRPGSEELLLGLAGGVDVAEAVKGLIPRDPFGPVGPSRAEVAESVYAGLGGAAQEAAPQVFLRLVAPGERAEDTVRTARRDEFPDVPGMEEALGSFTEAGILVWEDGRVALSSAALIRSWPRLRHWVEEERAGLSVHVRLGEAARLWDDHGRKNTDLYQGTALERAMSWAATGRRRLTLNAAERAFLDAGSALQRRRGRTRTLVSAVLAVLMVMSVGAAAVAIDQWRTVSGQRDRATAVQVAGLAQSLRRTRPELARRLAVAAARLGPGSESWSALLSVRHQWEDDARRLPGIQVALADLDGAGRVLAVAGGRDGAQVEFWNVETRRRTGSFTAPAKVKWLSLAADGRTAAVAAEDGSTYLVDTATGRRRGRYPSAVRANRPWVALSRSGTFLAVEELEDKDRARLTVWDTRSGRALLELTGSVSDFLLNATSFSPDEKVLSVPAKDSKEPFAWYDTATMKKIPVPGLGPEAAETTGPATFSPDGRRAAVRLKDGRIRVLDRAAGYGTDLSGGEKISAYPLRFSPDGRFLAQGAVVWDTGRFETAPVMRYSLSYSECLADTGLPFTADGSRLRCVGNDGTVRSFDIGVYTKTPAPTGTALYHDSAVSGDRSTLALAQTRTIHIWSVPGRTLRAAVPVSAFGDDAPSVDGMELSRTGRLLAVGLGGNRIGIWDVNRGAKVAVVTGPLDPAQVSGGVQVFAFSPDERSLAVEAVMPNGDNALAFWDLTGPRRTFQTRARFGNDGGGANILFAPDGKSLVAAPYFGRVAFPSGRVLTRGSAALQADAQTDDGTTLISQPSLYQPYIRRWDARTLQQSGDDLRIGKVIPYDETASVSPDGRLFATAHEASPNYQIKLWDGRARAQLGVPLTGPVDVIVTTTFTPDGSALLSVDERGRFHTYAVAPARLISELCSRSGQLTRDEWKRHIPNVPYRETC</sequence>
<dbReference type="PROSITE" id="PS50011">
    <property type="entry name" value="PROTEIN_KINASE_DOM"/>
    <property type="match status" value="1"/>
</dbReference>
<accession>A0ABP7ZD33</accession>
<dbReference type="Proteomes" id="UP001500266">
    <property type="component" value="Unassembled WGS sequence"/>
</dbReference>
<keyword evidence="3" id="KW-0547">Nucleotide-binding</keyword>
<keyword evidence="2" id="KW-0808">Transferase</keyword>
<reference evidence="8" key="1">
    <citation type="journal article" date="2019" name="Int. J. Syst. Evol. Microbiol.">
        <title>The Global Catalogue of Microorganisms (GCM) 10K type strain sequencing project: providing services to taxonomists for standard genome sequencing and annotation.</title>
        <authorList>
            <consortium name="The Broad Institute Genomics Platform"/>
            <consortium name="The Broad Institute Genome Sequencing Center for Infectious Disease"/>
            <person name="Wu L."/>
            <person name="Ma J."/>
        </authorList>
    </citation>
    <scope>NUCLEOTIDE SEQUENCE [LARGE SCALE GENOMIC DNA]</scope>
    <source>
        <strain evidence="8">JCM 17316</strain>
    </source>
</reference>
<dbReference type="InterPro" id="IPR049052">
    <property type="entry name" value="nSTAND1"/>
</dbReference>
<dbReference type="InterPro" id="IPR050660">
    <property type="entry name" value="NEK_Ser/Thr_kinase"/>
</dbReference>
<dbReference type="InterPro" id="IPR011047">
    <property type="entry name" value="Quinoprotein_ADH-like_sf"/>
</dbReference>
<dbReference type="InterPro" id="IPR011009">
    <property type="entry name" value="Kinase-like_dom_sf"/>
</dbReference>
<dbReference type="Gene3D" id="1.10.510.10">
    <property type="entry name" value="Transferase(Phosphotransferase) domain 1"/>
    <property type="match status" value="1"/>
</dbReference>
<dbReference type="Pfam" id="PF20703">
    <property type="entry name" value="nSTAND1"/>
    <property type="match status" value="1"/>
</dbReference>
<evidence type="ECO:0000313" key="8">
    <source>
        <dbReference type="Proteomes" id="UP001500266"/>
    </source>
</evidence>